<comment type="caution">
    <text evidence="1">The sequence shown here is derived from an EMBL/GenBank/DDBJ whole genome shotgun (WGS) entry which is preliminary data.</text>
</comment>
<organism evidence="1 2">
    <name type="scientific">Streptomyces collinus</name>
    <dbReference type="NCBI Taxonomy" id="42684"/>
    <lineage>
        <taxon>Bacteria</taxon>
        <taxon>Bacillati</taxon>
        <taxon>Actinomycetota</taxon>
        <taxon>Actinomycetes</taxon>
        <taxon>Kitasatosporales</taxon>
        <taxon>Streptomycetaceae</taxon>
        <taxon>Streptomyces</taxon>
    </lineage>
</organism>
<protein>
    <recommendedName>
        <fullName evidence="3">Secreted protein</fullName>
    </recommendedName>
</protein>
<evidence type="ECO:0008006" key="3">
    <source>
        <dbReference type="Google" id="ProtNLM"/>
    </source>
</evidence>
<proteinExistence type="predicted"/>
<sequence>MTSAAERPLLFLDVDGPLIPFGSPSVQSPSVTAGSPTCPDRANPLLERLDPGLGPRLLALGCQLVWATTWMEEANEVVSPLVGLPRLPVLEWPDPCADKGPHGLHWKTGHIVEWAGGRPFIWVDDEIGAMDHLWVEASHPGPALLHRVDPARGLVDADITALADWLRVRTR</sequence>
<dbReference type="GeneID" id="93839450"/>
<keyword evidence="2" id="KW-1185">Reference proteome</keyword>
<name>A0AA89TTN0_STRCU</name>
<evidence type="ECO:0000313" key="1">
    <source>
        <dbReference type="EMBL" id="MBB5812020.1"/>
    </source>
</evidence>
<gene>
    <name evidence="1" type="ORF">HNR72_003048</name>
</gene>
<dbReference type="RefSeq" id="WP_184847698.1">
    <property type="nucleotide sequence ID" value="NZ_BAABFE010000011.1"/>
</dbReference>
<evidence type="ECO:0000313" key="2">
    <source>
        <dbReference type="Proteomes" id="UP000579531"/>
    </source>
</evidence>
<dbReference type="Proteomes" id="UP000579531">
    <property type="component" value="Unassembled WGS sequence"/>
</dbReference>
<reference evidence="1 2" key="1">
    <citation type="submission" date="2020-08" db="EMBL/GenBank/DDBJ databases">
        <title>Sequencing the genomes of 1000 actinobacteria strains.</title>
        <authorList>
            <person name="Klenk H.-P."/>
        </authorList>
    </citation>
    <scope>NUCLEOTIDE SEQUENCE [LARGE SCALE GENOMIC DNA]</scope>
    <source>
        <strain evidence="1 2">DSM 40129</strain>
    </source>
</reference>
<accession>A0AA89TTN0</accession>
<dbReference type="EMBL" id="JACHLX010000001">
    <property type="protein sequence ID" value="MBB5812020.1"/>
    <property type="molecule type" value="Genomic_DNA"/>
</dbReference>
<dbReference type="AlphaFoldDB" id="A0AA89TTN0"/>